<keyword evidence="4" id="KW-0575">Peroxidase</keyword>
<organism evidence="15 16">
    <name type="scientific">Egicoccus halophilus</name>
    <dbReference type="NCBI Taxonomy" id="1670830"/>
    <lineage>
        <taxon>Bacteria</taxon>
        <taxon>Bacillati</taxon>
        <taxon>Actinomycetota</taxon>
        <taxon>Nitriliruptoria</taxon>
        <taxon>Egicoccales</taxon>
        <taxon>Egicoccaceae</taxon>
        <taxon>Egicoccus</taxon>
    </lineage>
</organism>
<dbReference type="RefSeq" id="WP_130648024.1">
    <property type="nucleotide sequence ID" value="NZ_BMHA01000009.1"/>
</dbReference>
<protein>
    <recommendedName>
        <fullName evidence="3">thioredoxin-dependent peroxiredoxin</fullName>
        <ecNumber evidence="3">1.11.1.24</ecNumber>
    </recommendedName>
    <alternativeName>
        <fullName evidence="11">Bacterioferritin comigratory protein</fullName>
    </alternativeName>
    <alternativeName>
        <fullName evidence="9">Thioredoxin peroxidase</fullName>
    </alternativeName>
</protein>
<comment type="catalytic activity">
    <reaction evidence="12">
        <text>a hydroperoxide + [thioredoxin]-dithiol = an alcohol + [thioredoxin]-disulfide + H2O</text>
        <dbReference type="Rhea" id="RHEA:62620"/>
        <dbReference type="Rhea" id="RHEA-COMP:10698"/>
        <dbReference type="Rhea" id="RHEA-COMP:10700"/>
        <dbReference type="ChEBI" id="CHEBI:15377"/>
        <dbReference type="ChEBI" id="CHEBI:29950"/>
        <dbReference type="ChEBI" id="CHEBI:30879"/>
        <dbReference type="ChEBI" id="CHEBI:35924"/>
        <dbReference type="ChEBI" id="CHEBI:50058"/>
        <dbReference type="EC" id="1.11.1.24"/>
    </reaction>
</comment>
<dbReference type="PIRSF" id="PIRSF000239">
    <property type="entry name" value="AHPC"/>
    <property type="match status" value="1"/>
</dbReference>
<evidence type="ECO:0000256" key="4">
    <source>
        <dbReference type="ARBA" id="ARBA00022559"/>
    </source>
</evidence>
<name>A0A8J3A9H9_9ACTN</name>
<evidence type="ECO:0000256" key="5">
    <source>
        <dbReference type="ARBA" id="ARBA00022862"/>
    </source>
</evidence>
<evidence type="ECO:0000256" key="3">
    <source>
        <dbReference type="ARBA" id="ARBA00013017"/>
    </source>
</evidence>
<keyword evidence="6" id="KW-0560">Oxidoreductase</keyword>
<dbReference type="PROSITE" id="PS51352">
    <property type="entry name" value="THIOREDOXIN_2"/>
    <property type="match status" value="1"/>
</dbReference>
<reference evidence="15" key="1">
    <citation type="journal article" date="2014" name="Int. J. Syst. Evol. Microbiol.">
        <title>Complete genome sequence of Corynebacterium casei LMG S-19264T (=DSM 44701T), isolated from a smear-ripened cheese.</title>
        <authorList>
            <consortium name="US DOE Joint Genome Institute (JGI-PGF)"/>
            <person name="Walter F."/>
            <person name="Albersmeier A."/>
            <person name="Kalinowski J."/>
            <person name="Ruckert C."/>
        </authorList>
    </citation>
    <scope>NUCLEOTIDE SEQUENCE</scope>
    <source>
        <strain evidence="15">CGMCC 1.14988</strain>
    </source>
</reference>
<dbReference type="Proteomes" id="UP000650511">
    <property type="component" value="Unassembled WGS sequence"/>
</dbReference>
<comment type="caution">
    <text evidence="15">The sequence shown here is derived from an EMBL/GenBank/DDBJ whole genome shotgun (WGS) entry which is preliminary data.</text>
</comment>
<dbReference type="GO" id="GO:0005737">
    <property type="term" value="C:cytoplasm"/>
    <property type="evidence" value="ECO:0007669"/>
    <property type="project" value="TreeGrafter"/>
</dbReference>
<evidence type="ECO:0000256" key="6">
    <source>
        <dbReference type="ARBA" id="ARBA00023002"/>
    </source>
</evidence>
<dbReference type="GO" id="GO:0045454">
    <property type="term" value="P:cell redox homeostasis"/>
    <property type="evidence" value="ECO:0007669"/>
    <property type="project" value="TreeGrafter"/>
</dbReference>
<comment type="subunit">
    <text evidence="2">Monomer.</text>
</comment>
<evidence type="ECO:0000313" key="15">
    <source>
        <dbReference type="EMBL" id="GGI07612.1"/>
    </source>
</evidence>
<dbReference type="OrthoDB" id="9812811at2"/>
<dbReference type="EC" id="1.11.1.24" evidence="3"/>
<dbReference type="InterPro" id="IPR024706">
    <property type="entry name" value="Peroxiredoxin_AhpC-typ"/>
</dbReference>
<dbReference type="GO" id="GO:0008379">
    <property type="term" value="F:thioredoxin peroxidase activity"/>
    <property type="evidence" value="ECO:0007669"/>
    <property type="project" value="TreeGrafter"/>
</dbReference>
<sequence>MLEAGQPAPDFTLPDQDGEAVSLSQFRGRPVVVYFYPRDNTPGCTTQACDIRDQWAEFEAAGAAVLGISPDSVASHATFRGQHDLPHTLLADPDKTVMEPWGAWGEKVLYGKKTTGVIRSTVLVDAEGNVAKIWKRVQAKKHADQVLKALQDL</sequence>
<comment type="function">
    <text evidence="1">Thiol-specific peroxidase that catalyzes the reduction of hydrogen peroxide and organic hydroperoxides to water and alcohols, respectively. Plays a role in cell protection against oxidative stress by detoxifying peroxides and as sensor of hydrogen peroxide-mediated signaling events.</text>
</comment>
<dbReference type="PANTHER" id="PTHR42801:SF4">
    <property type="entry name" value="AHPC_TSA FAMILY PROTEIN"/>
    <property type="match status" value="1"/>
</dbReference>
<keyword evidence="5" id="KW-0049">Antioxidant</keyword>
<evidence type="ECO:0000256" key="13">
    <source>
        <dbReference type="PIRSR" id="PIRSR000239-1"/>
    </source>
</evidence>
<feature type="active site" description="Cysteine sulfenic acid (-SOH) intermediate; for peroxidase activity" evidence="13">
    <location>
        <position position="44"/>
    </location>
</feature>
<evidence type="ECO:0000259" key="14">
    <source>
        <dbReference type="PROSITE" id="PS51352"/>
    </source>
</evidence>
<dbReference type="InterPro" id="IPR050924">
    <property type="entry name" value="Peroxiredoxin_BCP/PrxQ"/>
</dbReference>
<dbReference type="SUPFAM" id="SSF52833">
    <property type="entry name" value="Thioredoxin-like"/>
    <property type="match status" value="1"/>
</dbReference>
<dbReference type="InterPro" id="IPR036249">
    <property type="entry name" value="Thioredoxin-like_sf"/>
</dbReference>
<dbReference type="EMBL" id="BMHA01000009">
    <property type="protein sequence ID" value="GGI07612.1"/>
    <property type="molecule type" value="Genomic_DNA"/>
</dbReference>
<dbReference type="InterPro" id="IPR000866">
    <property type="entry name" value="AhpC/TSA"/>
</dbReference>
<comment type="similarity">
    <text evidence="10">Belongs to the peroxiredoxin family. BCP/PrxQ subfamily.</text>
</comment>
<gene>
    <name evidence="15" type="ORF">GCM10011354_24960</name>
</gene>
<dbReference type="CDD" id="cd03017">
    <property type="entry name" value="PRX_BCP"/>
    <property type="match status" value="1"/>
</dbReference>
<feature type="domain" description="Thioredoxin" evidence="14">
    <location>
        <begin position="2"/>
        <end position="153"/>
    </location>
</feature>
<evidence type="ECO:0000256" key="2">
    <source>
        <dbReference type="ARBA" id="ARBA00011245"/>
    </source>
</evidence>
<dbReference type="GO" id="GO:0034599">
    <property type="term" value="P:cellular response to oxidative stress"/>
    <property type="evidence" value="ECO:0007669"/>
    <property type="project" value="TreeGrafter"/>
</dbReference>
<evidence type="ECO:0000256" key="12">
    <source>
        <dbReference type="ARBA" id="ARBA00049091"/>
    </source>
</evidence>
<keyword evidence="7" id="KW-1015">Disulfide bond</keyword>
<dbReference type="FunFam" id="3.40.30.10:FF:000007">
    <property type="entry name" value="Thioredoxin-dependent thiol peroxidase"/>
    <property type="match status" value="1"/>
</dbReference>
<evidence type="ECO:0000256" key="7">
    <source>
        <dbReference type="ARBA" id="ARBA00023157"/>
    </source>
</evidence>
<evidence type="ECO:0000256" key="8">
    <source>
        <dbReference type="ARBA" id="ARBA00023284"/>
    </source>
</evidence>
<keyword evidence="16" id="KW-1185">Reference proteome</keyword>
<proteinExistence type="inferred from homology"/>
<evidence type="ECO:0000256" key="10">
    <source>
        <dbReference type="ARBA" id="ARBA00038489"/>
    </source>
</evidence>
<evidence type="ECO:0000256" key="11">
    <source>
        <dbReference type="ARBA" id="ARBA00041373"/>
    </source>
</evidence>
<dbReference type="PANTHER" id="PTHR42801">
    <property type="entry name" value="THIOREDOXIN-DEPENDENT PEROXIDE REDUCTASE"/>
    <property type="match status" value="1"/>
</dbReference>
<keyword evidence="8" id="KW-0676">Redox-active center</keyword>
<dbReference type="Gene3D" id="3.40.30.10">
    <property type="entry name" value="Glutaredoxin"/>
    <property type="match status" value="1"/>
</dbReference>
<dbReference type="InterPro" id="IPR013766">
    <property type="entry name" value="Thioredoxin_domain"/>
</dbReference>
<evidence type="ECO:0000256" key="9">
    <source>
        <dbReference type="ARBA" id="ARBA00032824"/>
    </source>
</evidence>
<evidence type="ECO:0000256" key="1">
    <source>
        <dbReference type="ARBA" id="ARBA00003330"/>
    </source>
</evidence>
<dbReference type="NCBIfam" id="NF006960">
    <property type="entry name" value="PRK09437.1"/>
    <property type="match status" value="1"/>
</dbReference>
<reference evidence="15" key="2">
    <citation type="submission" date="2020-09" db="EMBL/GenBank/DDBJ databases">
        <authorList>
            <person name="Sun Q."/>
            <person name="Zhou Y."/>
        </authorList>
    </citation>
    <scope>NUCLEOTIDE SEQUENCE</scope>
    <source>
        <strain evidence="15">CGMCC 1.14988</strain>
    </source>
</reference>
<dbReference type="AlphaFoldDB" id="A0A8J3A9H9"/>
<dbReference type="Pfam" id="PF00578">
    <property type="entry name" value="AhpC-TSA"/>
    <property type="match status" value="1"/>
</dbReference>
<accession>A0A8J3A9H9</accession>
<evidence type="ECO:0000313" key="16">
    <source>
        <dbReference type="Proteomes" id="UP000650511"/>
    </source>
</evidence>